<sequence>MRCPECQANDSLRVNTVVAIGSAYLLLCVNCWVFFKASEPGVTNLDLWQPRVENLRVHDNLTKAFCSKLTDEMKTHMRDEMPTPEDFIASRN</sequence>
<organism evidence="2 3">
    <name type="scientific">Candidatus Falkowbacteria bacterium CG10_big_fil_rev_8_21_14_0_10_39_11</name>
    <dbReference type="NCBI Taxonomy" id="1974565"/>
    <lineage>
        <taxon>Bacteria</taxon>
        <taxon>Candidatus Falkowiibacteriota</taxon>
    </lineage>
</organism>
<evidence type="ECO:0000313" key="2">
    <source>
        <dbReference type="EMBL" id="PIR94420.1"/>
    </source>
</evidence>
<gene>
    <name evidence="2" type="ORF">COT97_01400</name>
</gene>
<comment type="caution">
    <text evidence="2">The sequence shown here is derived from an EMBL/GenBank/DDBJ whole genome shotgun (WGS) entry which is preliminary data.</text>
</comment>
<feature type="transmembrane region" description="Helical" evidence="1">
    <location>
        <begin position="12"/>
        <end position="35"/>
    </location>
</feature>
<evidence type="ECO:0000313" key="3">
    <source>
        <dbReference type="Proteomes" id="UP000229901"/>
    </source>
</evidence>
<name>A0A2H0V7U8_9BACT</name>
<dbReference type="Proteomes" id="UP000229901">
    <property type="component" value="Unassembled WGS sequence"/>
</dbReference>
<keyword evidence="1" id="KW-0472">Membrane</keyword>
<keyword evidence="1" id="KW-1133">Transmembrane helix</keyword>
<evidence type="ECO:0000256" key="1">
    <source>
        <dbReference type="SAM" id="Phobius"/>
    </source>
</evidence>
<keyword evidence="1" id="KW-0812">Transmembrane</keyword>
<reference evidence="3" key="1">
    <citation type="submission" date="2017-09" db="EMBL/GenBank/DDBJ databases">
        <title>Depth-based differentiation of microbial function through sediment-hosted aquifers and enrichment of novel symbionts in the deep terrestrial subsurface.</title>
        <authorList>
            <person name="Probst A.J."/>
            <person name="Ladd B."/>
            <person name="Jarett J.K."/>
            <person name="Geller-Mcgrath D.E."/>
            <person name="Sieber C.M.K."/>
            <person name="Emerson J.B."/>
            <person name="Anantharaman K."/>
            <person name="Thomas B.C."/>
            <person name="Malmstrom R."/>
            <person name="Stieglmeier M."/>
            <person name="Klingl A."/>
            <person name="Woyke T."/>
            <person name="Ryan C.M."/>
            <person name="Banfield J.F."/>
        </authorList>
    </citation>
    <scope>NUCLEOTIDE SEQUENCE [LARGE SCALE GENOMIC DNA]</scope>
</reference>
<dbReference type="AlphaFoldDB" id="A0A2H0V7U8"/>
<accession>A0A2H0V7U8</accession>
<protein>
    <submittedName>
        <fullName evidence="2">Uncharacterized protein</fullName>
    </submittedName>
</protein>
<dbReference type="EMBL" id="PFAP01000006">
    <property type="protein sequence ID" value="PIR94420.1"/>
    <property type="molecule type" value="Genomic_DNA"/>
</dbReference>
<proteinExistence type="predicted"/>